<name>A0ABQ4G4V7_9ACTN</name>
<keyword evidence="2" id="KW-0812">Transmembrane</keyword>
<keyword evidence="2" id="KW-0472">Membrane</keyword>
<feature type="transmembrane region" description="Helical" evidence="2">
    <location>
        <begin position="243"/>
        <end position="264"/>
    </location>
</feature>
<evidence type="ECO:0000313" key="3">
    <source>
        <dbReference type="EMBL" id="GIH42050.1"/>
    </source>
</evidence>
<feature type="compositionally biased region" description="Gly residues" evidence="1">
    <location>
        <begin position="69"/>
        <end position="78"/>
    </location>
</feature>
<evidence type="ECO:0000256" key="2">
    <source>
        <dbReference type="SAM" id="Phobius"/>
    </source>
</evidence>
<gene>
    <name evidence="3" type="ORF">Mco01_50500</name>
</gene>
<feature type="compositionally biased region" description="Basic and acidic residues" evidence="1">
    <location>
        <begin position="106"/>
        <end position="127"/>
    </location>
</feature>
<feature type="compositionally biased region" description="Gly residues" evidence="1">
    <location>
        <begin position="94"/>
        <end position="105"/>
    </location>
</feature>
<dbReference type="Proteomes" id="UP000603904">
    <property type="component" value="Unassembled WGS sequence"/>
</dbReference>
<protein>
    <submittedName>
        <fullName evidence="3">Uncharacterized protein</fullName>
    </submittedName>
</protein>
<proteinExistence type="predicted"/>
<feature type="region of interest" description="Disordered" evidence="1">
    <location>
        <begin position="1"/>
        <end position="229"/>
    </location>
</feature>
<dbReference type="EMBL" id="BOOC01000027">
    <property type="protein sequence ID" value="GIH42050.1"/>
    <property type="molecule type" value="Genomic_DNA"/>
</dbReference>
<evidence type="ECO:0000313" key="4">
    <source>
        <dbReference type="Proteomes" id="UP000603904"/>
    </source>
</evidence>
<keyword evidence="2" id="KW-1133">Transmembrane helix</keyword>
<reference evidence="3 4" key="1">
    <citation type="submission" date="2021-01" db="EMBL/GenBank/DDBJ databases">
        <title>Whole genome shotgun sequence of Microbispora corallina NBRC 16416.</title>
        <authorList>
            <person name="Komaki H."/>
            <person name="Tamura T."/>
        </authorList>
    </citation>
    <scope>NUCLEOTIDE SEQUENCE [LARGE SCALE GENOMIC DNA]</scope>
    <source>
        <strain evidence="3 4">NBRC 16416</strain>
    </source>
</reference>
<keyword evidence="4" id="KW-1185">Reference proteome</keyword>
<accession>A0ABQ4G4V7</accession>
<dbReference type="RefSeq" id="WP_204059331.1">
    <property type="nucleotide sequence ID" value="NZ_BAAAGP010000021.1"/>
</dbReference>
<evidence type="ECO:0000256" key="1">
    <source>
        <dbReference type="SAM" id="MobiDB-lite"/>
    </source>
</evidence>
<organism evidence="3 4">
    <name type="scientific">Microbispora corallina</name>
    <dbReference type="NCBI Taxonomy" id="83302"/>
    <lineage>
        <taxon>Bacteria</taxon>
        <taxon>Bacillati</taxon>
        <taxon>Actinomycetota</taxon>
        <taxon>Actinomycetes</taxon>
        <taxon>Streptosporangiales</taxon>
        <taxon>Streptosporangiaceae</taxon>
        <taxon>Microbispora</taxon>
    </lineage>
</organism>
<sequence length="474" mass="48925">MGYPGDQQPPRQPQFPSDPRRRGSDDVSGGSEGYGQGNDASGRGTPPPYGSPVGEPSPYAGRREAPPYGQGGYDQGGRGGDDRNGWNDPAQGHGWNGPGPGAGWDDGGRGGDQRGWNDPRRGPDSGDQRGWNDPGRGPEPGAMGGGGTGEQPRAWNDPAPERGGWAGDGPGRDPRGAGPVRPGGPSPSGDPGRPGDALRGRADAFRGQGAADAGRGGAESRVPPLPEPVWDPDAPAPFWRRPLVLGAALIALIAALFLGLWVAAKNETKPVAAPVKPPTPSPLVPDAPGGKYGYAASRATDKIPLSVGEIFGKKKVTNKGRSYTRTAWRKEKTCADGVTGSKIAKALKDGGCTQLIRASYVDAKGTIIGTVGVANLKTSAAAKKTASAGGGGERTDFLKPLPGKDEASKHLGSGEAYAGGWTHGHYAVLLWFQFKDGHQPGKSELKKLYQTAVDITDATVFPALETRSLTGGHG</sequence>
<comment type="caution">
    <text evidence="3">The sequence shown here is derived from an EMBL/GenBank/DDBJ whole genome shotgun (WGS) entry which is preliminary data.</text>
</comment>